<dbReference type="InterPro" id="IPR021109">
    <property type="entry name" value="Peptidase_aspartic_dom_sf"/>
</dbReference>
<dbReference type="PROSITE" id="PS50994">
    <property type="entry name" value="INTEGRASE"/>
    <property type="match status" value="1"/>
</dbReference>
<evidence type="ECO:0000256" key="5">
    <source>
        <dbReference type="ARBA" id="ARBA00022801"/>
    </source>
</evidence>
<evidence type="ECO:0000256" key="1">
    <source>
        <dbReference type="ARBA" id="ARBA00022679"/>
    </source>
</evidence>
<dbReference type="VEuPathDB" id="FungiDB:KRP22_2511"/>
<dbReference type="GO" id="GO:0003964">
    <property type="term" value="F:RNA-directed DNA polymerase activity"/>
    <property type="evidence" value="ECO:0007669"/>
    <property type="project" value="UniProtKB-KW"/>
</dbReference>
<dbReference type="Pfam" id="PF13975">
    <property type="entry name" value="gag-asp_proteas"/>
    <property type="match status" value="1"/>
</dbReference>
<dbReference type="Proteomes" id="UP000005238">
    <property type="component" value="Unassembled WGS sequence"/>
</dbReference>
<dbReference type="InParanoid" id="H3H0I4"/>
<keyword evidence="6" id="KW-0695">RNA-directed DNA polymerase</keyword>
<dbReference type="VEuPathDB" id="FungiDB:KRP22_2512"/>
<evidence type="ECO:0000313" key="9">
    <source>
        <dbReference type="Proteomes" id="UP000005238"/>
    </source>
</evidence>
<dbReference type="InterPro" id="IPR036397">
    <property type="entry name" value="RNaseH_sf"/>
</dbReference>
<dbReference type="Gene3D" id="2.40.70.10">
    <property type="entry name" value="Acid Proteases"/>
    <property type="match status" value="1"/>
</dbReference>
<dbReference type="InterPro" id="IPR012337">
    <property type="entry name" value="RNaseH-like_sf"/>
</dbReference>
<proteinExistence type="predicted"/>
<dbReference type="GO" id="GO:0003676">
    <property type="term" value="F:nucleic acid binding"/>
    <property type="evidence" value="ECO:0007669"/>
    <property type="project" value="InterPro"/>
</dbReference>
<dbReference type="VEuPathDB" id="FungiDB:KRP23_11759"/>
<dbReference type="GO" id="GO:0016787">
    <property type="term" value="F:hydrolase activity"/>
    <property type="evidence" value="ECO:0007669"/>
    <property type="project" value="UniProtKB-KW"/>
</dbReference>
<dbReference type="AlphaFoldDB" id="H3H0I4"/>
<dbReference type="PANTHER" id="PTHR37984">
    <property type="entry name" value="PROTEIN CBG26694"/>
    <property type="match status" value="1"/>
</dbReference>
<accession>H3H0I4</accession>
<organism evidence="8 9">
    <name type="scientific">Phytophthora ramorum</name>
    <name type="common">Sudden oak death agent</name>
    <dbReference type="NCBI Taxonomy" id="164328"/>
    <lineage>
        <taxon>Eukaryota</taxon>
        <taxon>Sar</taxon>
        <taxon>Stramenopiles</taxon>
        <taxon>Oomycota</taxon>
        <taxon>Peronosporomycetes</taxon>
        <taxon>Peronosporales</taxon>
        <taxon>Peronosporaceae</taxon>
        <taxon>Phytophthora</taxon>
    </lineage>
</organism>
<dbReference type="InterPro" id="IPR050951">
    <property type="entry name" value="Retrovirus_Pol_polyprotein"/>
</dbReference>
<dbReference type="VEuPathDB" id="FungiDB:KRP23_5798"/>
<keyword evidence="4" id="KW-0255">Endonuclease</keyword>
<dbReference type="Pfam" id="PF00665">
    <property type="entry name" value="rve"/>
    <property type="match status" value="1"/>
</dbReference>
<dbReference type="EMBL" id="DS566090">
    <property type="status" value="NOT_ANNOTATED_CDS"/>
    <property type="molecule type" value="Genomic_DNA"/>
</dbReference>
<keyword evidence="5" id="KW-0378">Hydrolase</keyword>
<dbReference type="SUPFAM" id="SSF53098">
    <property type="entry name" value="Ribonuclease H-like"/>
    <property type="match status" value="1"/>
</dbReference>
<dbReference type="GO" id="GO:0015074">
    <property type="term" value="P:DNA integration"/>
    <property type="evidence" value="ECO:0007669"/>
    <property type="project" value="InterPro"/>
</dbReference>
<keyword evidence="1" id="KW-0808">Transferase</keyword>
<sequence length="908" mass="101688">MPGFTVDFDGDVEMSIPQPIFEVIRPPELSSWEHAALIEWHREWERYVDKIRHRCAVTGETFENVVATVRGSVKPKTLKNMDTYVLKKHVASVTDEDIMAAVQARCRTLKNEFVPDVTSLFRQQLKMELSIDDCDARIFRYYEDFNGIVEDNGLQKLIGAGSEAEAATRHPVLKAQITRLIELERRDCGALVVRPSRSPPHDGCLVCKGAHWLKDCPAATDAQREEAKKRFREAKEQRAGQLRSKAARYVVPDATVRINGLLEVPYSPDTGADKSVIPQAFLDALRSVQLTLAVTPLNMPVDAKMADGRLVRCDNEVLLDLEPFTIAGPVSMRAVTCVVLAGEGDEFLLGCDALKTLGIDVQDQHAQLAGFSLLGAEDDEFPVGDELPGSEELPEDGTALDHLVAQAVANGLTAEHARPTDCKTPFLIIRGLSGYSIIVTQVIDWNPTLPVAKQHHELIICKGGTFKHNELNWTIVEKKAYPIVKACHDLEYLLLRPKGFRLYCDHRWAMRLCGLHYVIEHIAGEDNVWTDIISRWHTREIVRVAAVQTRSRHVTPLAAMSPLRPLSDAEFVFPTMDDIRVAQDAAGRERSRLRVALDEVDGVLTAEGRPWITNGAKELLARIFVVAHTGAQGHRGQESMKALLQQRFWIARVVEKFIEVRPRIIPRPYGPTIVATRRNEALHWDFLFLGSGYGDTAYLLVVKDELTQYCELIPCATPTSFAAAEALSIWCARYGIPEMLQPDQGTHFRNEVVKHLCARLKTEQVFTPVYSPWLNGTFERLNKDILQVVRVLLMECNINVHEWPYLLPALQANLNHTPVQSLGGHSPVELFTGLPSSSALDAIVDHRADADPVLIADFECVDEQLELLRNSLHGIHKEVLDEKERRQLQDMAAHKGSTANFDTGNFVL</sequence>
<evidence type="ECO:0000259" key="7">
    <source>
        <dbReference type="PROSITE" id="PS50994"/>
    </source>
</evidence>
<name>H3H0I4_PHYRM</name>
<dbReference type="GO" id="GO:0004519">
    <property type="term" value="F:endonuclease activity"/>
    <property type="evidence" value="ECO:0007669"/>
    <property type="project" value="UniProtKB-KW"/>
</dbReference>
<keyword evidence="2" id="KW-0548">Nucleotidyltransferase</keyword>
<dbReference type="InterPro" id="IPR001584">
    <property type="entry name" value="Integrase_cat-core"/>
</dbReference>
<protein>
    <recommendedName>
        <fullName evidence="7">Integrase catalytic domain-containing protein</fullName>
    </recommendedName>
</protein>
<reference evidence="9" key="1">
    <citation type="journal article" date="2006" name="Science">
        <title>Phytophthora genome sequences uncover evolutionary origins and mechanisms of pathogenesis.</title>
        <authorList>
            <person name="Tyler B.M."/>
            <person name="Tripathy S."/>
            <person name="Zhang X."/>
            <person name="Dehal P."/>
            <person name="Jiang R.H."/>
            <person name="Aerts A."/>
            <person name="Arredondo F.D."/>
            <person name="Baxter L."/>
            <person name="Bensasson D."/>
            <person name="Beynon J.L."/>
            <person name="Chapman J."/>
            <person name="Damasceno C.M."/>
            <person name="Dorrance A.E."/>
            <person name="Dou D."/>
            <person name="Dickerman A.W."/>
            <person name="Dubchak I.L."/>
            <person name="Garbelotto M."/>
            <person name="Gijzen M."/>
            <person name="Gordon S.G."/>
            <person name="Govers F."/>
            <person name="Grunwald N.J."/>
            <person name="Huang W."/>
            <person name="Ivors K.L."/>
            <person name="Jones R.W."/>
            <person name="Kamoun S."/>
            <person name="Krampis K."/>
            <person name="Lamour K.H."/>
            <person name="Lee M.K."/>
            <person name="McDonald W.H."/>
            <person name="Medina M."/>
            <person name="Meijer H.J."/>
            <person name="Nordberg E.K."/>
            <person name="Maclean D.J."/>
            <person name="Ospina-Giraldo M.D."/>
            <person name="Morris P.F."/>
            <person name="Phuntumart V."/>
            <person name="Putnam N.H."/>
            <person name="Rash S."/>
            <person name="Rose J.K."/>
            <person name="Sakihama Y."/>
            <person name="Salamov A.A."/>
            <person name="Savidor A."/>
            <person name="Scheuring C.F."/>
            <person name="Smith B.M."/>
            <person name="Sobral B.W."/>
            <person name="Terry A."/>
            <person name="Torto-Alalibo T.A."/>
            <person name="Win J."/>
            <person name="Xu Z."/>
            <person name="Zhang H."/>
            <person name="Grigoriev I.V."/>
            <person name="Rokhsar D.S."/>
            <person name="Boore J.L."/>
        </authorList>
    </citation>
    <scope>NUCLEOTIDE SEQUENCE [LARGE SCALE GENOMIC DNA]</scope>
    <source>
        <strain evidence="9">Pr102</strain>
    </source>
</reference>
<dbReference type="PANTHER" id="PTHR37984:SF5">
    <property type="entry name" value="PROTEIN NYNRIN-LIKE"/>
    <property type="match status" value="1"/>
</dbReference>
<keyword evidence="3" id="KW-0540">Nuclease</keyword>
<evidence type="ECO:0000256" key="3">
    <source>
        <dbReference type="ARBA" id="ARBA00022722"/>
    </source>
</evidence>
<feature type="domain" description="Integrase catalytic" evidence="7">
    <location>
        <begin position="667"/>
        <end position="835"/>
    </location>
</feature>
<dbReference type="Gene3D" id="3.30.420.10">
    <property type="entry name" value="Ribonuclease H-like superfamily/Ribonuclease H"/>
    <property type="match status" value="1"/>
</dbReference>
<dbReference type="Pfam" id="PF17917">
    <property type="entry name" value="RT_RNaseH"/>
    <property type="match status" value="1"/>
</dbReference>
<keyword evidence="9" id="KW-1185">Reference proteome</keyword>
<dbReference type="OMA" id="HNELNWT"/>
<dbReference type="EnsemblProtists" id="Phyra83670">
    <property type="protein sequence ID" value="Phyra83670"/>
    <property type="gene ID" value="Phyra83670"/>
</dbReference>
<evidence type="ECO:0000256" key="6">
    <source>
        <dbReference type="ARBA" id="ARBA00022918"/>
    </source>
</evidence>
<evidence type="ECO:0000313" key="8">
    <source>
        <dbReference type="EnsemblProtists" id="Phyra83670"/>
    </source>
</evidence>
<evidence type="ECO:0000256" key="2">
    <source>
        <dbReference type="ARBA" id="ARBA00022695"/>
    </source>
</evidence>
<reference evidence="8" key="2">
    <citation type="submission" date="2015-06" db="UniProtKB">
        <authorList>
            <consortium name="EnsemblProtists"/>
        </authorList>
    </citation>
    <scope>IDENTIFICATION</scope>
    <source>
        <strain evidence="8">Pr102</strain>
    </source>
</reference>
<dbReference type="InterPro" id="IPR041373">
    <property type="entry name" value="RT_RNaseH"/>
</dbReference>
<dbReference type="HOGENOM" id="CLU_000384_17_0_1"/>
<evidence type="ECO:0000256" key="4">
    <source>
        <dbReference type="ARBA" id="ARBA00022759"/>
    </source>
</evidence>